<evidence type="ECO:0000256" key="2">
    <source>
        <dbReference type="PROSITE-ProRule" id="PRU00169"/>
    </source>
</evidence>
<dbReference type="EMBL" id="QMKK01000056">
    <property type="protein sequence ID" value="RAX37948.1"/>
    <property type="molecule type" value="Genomic_DNA"/>
</dbReference>
<dbReference type="InterPro" id="IPR001789">
    <property type="entry name" value="Sig_transdc_resp-reg_receiver"/>
</dbReference>
<feature type="modified residue" description="4-aspartylphosphate" evidence="2">
    <location>
        <position position="56"/>
    </location>
</feature>
<reference evidence="4 5" key="1">
    <citation type="submission" date="2018-06" db="EMBL/GenBank/DDBJ databases">
        <title>Whole Genome Sequence of an efficient microsymbiont, Rhizobium tropici.</title>
        <authorList>
            <person name="Srinivasan R."/>
            <person name="Singh H.V."/>
            <person name="Srivastava R."/>
            <person name="Kumari B."/>
            <person name="Radhakrishna A."/>
        </authorList>
    </citation>
    <scope>NUCLEOTIDE SEQUENCE [LARGE SCALE GENOMIC DNA]</scope>
    <source>
        <strain evidence="4 5">IGFRI Rhizo-19</strain>
    </source>
</reference>
<dbReference type="PANTHER" id="PTHR44591">
    <property type="entry name" value="STRESS RESPONSE REGULATOR PROTEIN 1"/>
    <property type="match status" value="1"/>
</dbReference>
<dbReference type="OrthoDB" id="9782655at2"/>
<dbReference type="GO" id="GO:0000160">
    <property type="term" value="P:phosphorelay signal transduction system"/>
    <property type="evidence" value="ECO:0007669"/>
    <property type="project" value="InterPro"/>
</dbReference>
<sequence>MYLGKKTIAIVDDDEALLEATSGFLEAMGYDVLAFGSGEAFLESPDMERVDVLLTDINMPGMSGLDLQNVVRAQHPRIPVVMMTALRDDMLRQRAITSGARELLQKPILADDLIRCLEGA</sequence>
<evidence type="ECO:0000259" key="3">
    <source>
        <dbReference type="PROSITE" id="PS50110"/>
    </source>
</evidence>
<evidence type="ECO:0000256" key="1">
    <source>
        <dbReference type="ARBA" id="ARBA00022553"/>
    </source>
</evidence>
<dbReference type="SUPFAM" id="SSF52172">
    <property type="entry name" value="CheY-like"/>
    <property type="match status" value="1"/>
</dbReference>
<dbReference type="SMART" id="SM00448">
    <property type="entry name" value="REC"/>
    <property type="match status" value="1"/>
</dbReference>
<keyword evidence="1 2" id="KW-0597">Phosphoprotein</keyword>
<dbReference type="InterPro" id="IPR050595">
    <property type="entry name" value="Bact_response_regulator"/>
</dbReference>
<evidence type="ECO:0000313" key="4">
    <source>
        <dbReference type="EMBL" id="RAX37948.1"/>
    </source>
</evidence>
<dbReference type="PANTHER" id="PTHR44591:SF25">
    <property type="entry name" value="CHEMOTAXIS TWO-COMPONENT RESPONSE REGULATOR"/>
    <property type="match status" value="1"/>
</dbReference>
<protein>
    <submittedName>
        <fullName evidence="4">Response regulator</fullName>
    </submittedName>
</protein>
<feature type="domain" description="Response regulatory" evidence="3">
    <location>
        <begin position="7"/>
        <end position="120"/>
    </location>
</feature>
<dbReference type="InterPro" id="IPR011006">
    <property type="entry name" value="CheY-like_superfamily"/>
</dbReference>
<dbReference type="Proteomes" id="UP000251205">
    <property type="component" value="Unassembled WGS sequence"/>
</dbReference>
<dbReference type="AlphaFoldDB" id="A0A329Y4G6"/>
<dbReference type="PROSITE" id="PS50110">
    <property type="entry name" value="RESPONSE_REGULATORY"/>
    <property type="match status" value="1"/>
</dbReference>
<evidence type="ECO:0000313" key="5">
    <source>
        <dbReference type="Proteomes" id="UP000251205"/>
    </source>
</evidence>
<organism evidence="4 5">
    <name type="scientific">Rhizobium tropici</name>
    <dbReference type="NCBI Taxonomy" id="398"/>
    <lineage>
        <taxon>Bacteria</taxon>
        <taxon>Pseudomonadati</taxon>
        <taxon>Pseudomonadota</taxon>
        <taxon>Alphaproteobacteria</taxon>
        <taxon>Hyphomicrobiales</taxon>
        <taxon>Rhizobiaceae</taxon>
        <taxon>Rhizobium/Agrobacterium group</taxon>
        <taxon>Rhizobium</taxon>
    </lineage>
</organism>
<proteinExistence type="predicted"/>
<dbReference type="Pfam" id="PF00072">
    <property type="entry name" value="Response_reg"/>
    <property type="match status" value="1"/>
</dbReference>
<dbReference type="Gene3D" id="3.40.50.2300">
    <property type="match status" value="1"/>
</dbReference>
<comment type="caution">
    <text evidence="4">The sequence shown here is derived from an EMBL/GenBank/DDBJ whole genome shotgun (WGS) entry which is preliminary data.</text>
</comment>
<gene>
    <name evidence="4" type="ORF">DQ393_29810</name>
</gene>
<name>A0A329Y4G6_RHITR</name>
<accession>A0A329Y4G6</accession>